<dbReference type="SUPFAM" id="SSF55961">
    <property type="entry name" value="Bet v1-like"/>
    <property type="match status" value="1"/>
</dbReference>
<proteinExistence type="predicted"/>
<dbReference type="Proteomes" id="UP000280861">
    <property type="component" value="Unassembled WGS sequence"/>
</dbReference>
<accession>A0A3P5WR56</accession>
<reference evidence="1 2" key="1">
    <citation type="submission" date="2018-11" db="EMBL/GenBank/DDBJ databases">
        <authorList>
            <person name="Criscuolo A."/>
        </authorList>
    </citation>
    <scope>NUCLEOTIDE SEQUENCE [LARGE SCALE GENOMIC DNA]</scope>
    <source>
        <strain evidence="1">AT11b</strain>
    </source>
</reference>
<keyword evidence="2" id="KW-1185">Reference proteome</keyword>
<name>A0A3P5WR56_9MICC</name>
<evidence type="ECO:0000313" key="1">
    <source>
        <dbReference type="EMBL" id="VDC18433.1"/>
    </source>
</evidence>
<dbReference type="Gene3D" id="3.30.530.20">
    <property type="match status" value="1"/>
</dbReference>
<dbReference type="RefSeq" id="WP_124090018.1">
    <property type="nucleotide sequence ID" value="NZ_CBCRYA010000005.1"/>
</dbReference>
<organism evidence="1 2">
    <name type="scientific">Arthrobacter ulcerisalmonis</name>
    <dbReference type="NCBI Taxonomy" id="2483813"/>
    <lineage>
        <taxon>Bacteria</taxon>
        <taxon>Bacillati</taxon>
        <taxon>Actinomycetota</taxon>
        <taxon>Actinomycetes</taxon>
        <taxon>Micrococcales</taxon>
        <taxon>Micrococcaceae</taxon>
        <taxon>Arthrobacter</taxon>
    </lineage>
</organism>
<sequence length="144" mass="15513">MITVAGTVETALSAEKAFAFLSQFENTSEWDPGTPVMEKLTPGPVAVGHRYRAEAEFKGKRQELIYEVIDLGTSHIKLRGENKTVTALDTISVVPAGTGSSVTYKAEFSLNGLAKLAEPFVKPAFNSLREPALAGLRNKLNSMA</sequence>
<dbReference type="InterPro" id="IPR023393">
    <property type="entry name" value="START-like_dom_sf"/>
</dbReference>
<dbReference type="AlphaFoldDB" id="A0A3P5WR56"/>
<dbReference type="Pfam" id="PF10604">
    <property type="entry name" value="Polyketide_cyc2"/>
    <property type="match status" value="1"/>
</dbReference>
<dbReference type="EMBL" id="UXAU01000009">
    <property type="protein sequence ID" value="VDC18433.1"/>
    <property type="molecule type" value="Genomic_DNA"/>
</dbReference>
<evidence type="ECO:0000313" key="2">
    <source>
        <dbReference type="Proteomes" id="UP000280861"/>
    </source>
</evidence>
<protein>
    <submittedName>
        <fullName evidence="1">Polyketide cyclase / dehydrase and lipid transport</fullName>
    </submittedName>
</protein>
<dbReference type="InterPro" id="IPR019587">
    <property type="entry name" value="Polyketide_cyclase/dehydratase"/>
</dbReference>
<gene>
    <name evidence="1" type="ORF">PSET11_00300</name>
</gene>
<dbReference type="OrthoDB" id="3371087at2"/>
<dbReference type="CDD" id="cd08865">
    <property type="entry name" value="SRPBCC_10"/>
    <property type="match status" value="1"/>
</dbReference>